<evidence type="ECO:0000259" key="3">
    <source>
        <dbReference type="Pfam" id="PF00125"/>
    </source>
</evidence>
<dbReference type="InterPro" id="IPR007125">
    <property type="entry name" value="H2A/H2B/H3"/>
</dbReference>
<comment type="similarity">
    <text evidence="1">Belongs to the histone H2B family.</text>
</comment>
<dbReference type="Proteomes" id="UP000095284">
    <property type="component" value="Unplaced"/>
</dbReference>
<organism evidence="5 7">
    <name type="scientific">Bursaphelenchus xylophilus</name>
    <name type="common">Pinewood nematode worm</name>
    <name type="synonym">Aphelenchoides xylophilus</name>
    <dbReference type="NCBI Taxonomy" id="6326"/>
    <lineage>
        <taxon>Eukaryota</taxon>
        <taxon>Metazoa</taxon>
        <taxon>Ecdysozoa</taxon>
        <taxon>Nematoda</taxon>
        <taxon>Chromadorea</taxon>
        <taxon>Rhabditida</taxon>
        <taxon>Tylenchina</taxon>
        <taxon>Tylenchomorpha</taxon>
        <taxon>Aphelenchoidea</taxon>
        <taxon>Aphelenchoididae</taxon>
        <taxon>Bursaphelenchus</taxon>
    </lineage>
</organism>
<evidence type="ECO:0000256" key="1">
    <source>
        <dbReference type="ARBA" id="ARBA00006846"/>
    </source>
</evidence>
<dbReference type="SMART" id="SM00427">
    <property type="entry name" value="H2B"/>
    <property type="match status" value="1"/>
</dbReference>
<dbReference type="GO" id="GO:0003677">
    <property type="term" value="F:DNA binding"/>
    <property type="evidence" value="ECO:0007669"/>
    <property type="project" value="InterPro"/>
</dbReference>
<dbReference type="Gene3D" id="1.10.20.10">
    <property type="entry name" value="Histone, subunit A"/>
    <property type="match status" value="1"/>
</dbReference>
<feature type="compositionally biased region" description="Basic and acidic residues" evidence="2">
    <location>
        <begin position="14"/>
        <end position="24"/>
    </location>
</feature>
<sequence>MARASLARRSPHSTVERNDSEQRRFQHKKLSQKSVNYRNYIHRIIKNTEAATNQRFAISSRGMETLNDLSMDLVIRMIRSASCLARDQSIQTLKETEIKAACGLIFKHELVQHSVNNINRAIRLYKTNV</sequence>
<feature type="region of interest" description="Disordered" evidence="2">
    <location>
        <begin position="1"/>
        <end position="29"/>
    </location>
</feature>
<protein>
    <submittedName>
        <fullName evidence="4">(pine wood nematode) hypothetical protein</fullName>
    </submittedName>
</protein>
<dbReference type="WBParaSite" id="BXY_1142300.1">
    <property type="protein sequence ID" value="BXY_1142300.1"/>
    <property type="gene ID" value="BXY_1142300"/>
</dbReference>
<evidence type="ECO:0000313" key="5">
    <source>
        <dbReference type="Proteomes" id="UP000095284"/>
    </source>
</evidence>
<accession>A0A1I7SEG4</accession>
<dbReference type="PANTHER" id="PTHR23428">
    <property type="entry name" value="HISTONE H2B"/>
    <property type="match status" value="1"/>
</dbReference>
<gene>
    <name evidence="4" type="ORF">BXYJ_LOCUS5484</name>
</gene>
<dbReference type="Proteomes" id="UP000582659">
    <property type="component" value="Unassembled WGS sequence"/>
</dbReference>
<keyword evidence="6" id="KW-1185">Reference proteome</keyword>
<dbReference type="InterPro" id="IPR009072">
    <property type="entry name" value="Histone-fold"/>
</dbReference>
<dbReference type="InterPro" id="IPR000558">
    <property type="entry name" value="Histone_H2B"/>
</dbReference>
<feature type="domain" description="Core Histone H2A/H2B/H3" evidence="3">
    <location>
        <begin position="25"/>
        <end position="101"/>
    </location>
</feature>
<dbReference type="SUPFAM" id="SSF47113">
    <property type="entry name" value="Histone-fold"/>
    <property type="match status" value="1"/>
</dbReference>
<dbReference type="EMBL" id="CAJFCV020000003">
    <property type="protein sequence ID" value="CAG9103950.1"/>
    <property type="molecule type" value="Genomic_DNA"/>
</dbReference>
<reference evidence="7" key="1">
    <citation type="submission" date="2016-11" db="UniProtKB">
        <authorList>
            <consortium name="WormBaseParasite"/>
        </authorList>
    </citation>
    <scope>IDENTIFICATION</scope>
</reference>
<dbReference type="GO" id="GO:0030527">
    <property type="term" value="F:structural constituent of chromatin"/>
    <property type="evidence" value="ECO:0007669"/>
    <property type="project" value="InterPro"/>
</dbReference>
<dbReference type="SMR" id="A0A1I7SEG4"/>
<name>A0A1I7SEG4_BURXY</name>
<evidence type="ECO:0000313" key="7">
    <source>
        <dbReference type="WBParaSite" id="BXY_1142300.1"/>
    </source>
</evidence>
<evidence type="ECO:0000313" key="4">
    <source>
        <dbReference type="EMBL" id="CAD5219049.1"/>
    </source>
</evidence>
<dbReference type="GO" id="GO:0000786">
    <property type="term" value="C:nucleosome"/>
    <property type="evidence" value="ECO:0007669"/>
    <property type="project" value="InterPro"/>
</dbReference>
<dbReference type="Proteomes" id="UP000659654">
    <property type="component" value="Unassembled WGS sequence"/>
</dbReference>
<dbReference type="AlphaFoldDB" id="A0A1I7SEG4"/>
<evidence type="ECO:0000256" key="2">
    <source>
        <dbReference type="SAM" id="MobiDB-lite"/>
    </source>
</evidence>
<evidence type="ECO:0000313" key="6">
    <source>
        <dbReference type="Proteomes" id="UP000659654"/>
    </source>
</evidence>
<dbReference type="Pfam" id="PF00125">
    <property type="entry name" value="Histone"/>
    <property type="match status" value="1"/>
</dbReference>
<dbReference type="GO" id="GO:0046982">
    <property type="term" value="F:protein heterodimerization activity"/>
    <property type="evidence" value="ECO:0007669"/>
    <property type="project" value="InterPro"/>
</dbReference>
<proteinExistence type="inferred from homology"/>
<dbReference type="EMBL" id="CAJFDI010000003">
    <property type="protein sequence ID" value="CAD5219049.1"/>
    <property type="molecule type" value="Genomic_DNA"/>
</dbReference>
<reference evidence="4" key="2">
    <citation type="submission" date="2020-09" db="EMBL/GenBank/DDBJ databases">
        <authorList>
            <person name="Kikuchi T."/>
        </authorList>
    </citation>
    <scope>NUCLEOTIDE SEQUENCE</scope>
    <source>
        <strain evidence="4">Ka4C1</strain>
    </source>
</reference>